<keyword evidence="4 11" id="KW-0312">Gluconeogenesis</keyword>
<dbReference type="GO" id="GO:0003941">
    <property type="term" value="F:L-serine ammonia-lyase activity"/>
    <property type="evidence" value="ECO:0007669"/>
    <property type="project" value="UniProtKB-UniRule"/>
</dbReference>
<gene>
    <name evidence="13" type="ORF">HMPREF0373_00238</name>
</gene>
<sequence length="301" mass="31693">MGYRYMTAGYHTLRELQEQAVLQNREVWEIVRNADMSENERSAEASFEKMTIMYQAMKQADESYNGALRSASGRAGGDGAKLQQYNAQGKNICGDFIGKVMEKAIKMGESNACMRRIVAAPTAGSCGVLPAVLLSYEEDFSATQEDLVKALYVAAGIGTVIAENASLAGASGGCQAEIGSASAMAAGALASLQGGDAETIMHAAALALKNMLGLVCDPVAGLVEVPCIKRNSCGAVNAVTSAQLALAGIRSAIAPDDVIDSMRRTGNQLPACLKETSEGGLAVTESARVYQRHSNKRRIEK</sequence>
<keyword evidence="8 11" id="KW-0411">Iron-sulfur</keyword>
<proteinExistence type="inferred from homology"/>
<evidence type="ECO:0000256" key="10">
    <source>
        <dbReference type="ARBA" id="ARBA00049406"/>
    </source>
</evidence>
<name>U2REM1_EUBRA</name>
<keyword evidence="9 11" id="KW-0456">Lyase</keyword>
<keyword evidence="6 11" id="KW-0479">Metal-binding</keyword>
<dbReference type="PANTHER" id="PTHR30182">
    <property type="entry name" value="L-SERINE DEHYDRATASE"/>
    <property type="match status" value="1"/>
</dbReference>
<evidence type="ECO:0000256" key="7">
    <source>
        <dbReference type="ARBA" id="ARBA00023004"/>
    </source>
</evidence>
<evidence type="ECO:0000256" key="5">
    <source>
        <dbReference type="ARBA" id="ARBA00022485"/>
    </source>
</evidence>
<keyword evidence="14" id="KW-1185">Reference proteome</keyword>
<dbReference type="GO" id="GO:0051539">
    <property type="term" value="F:4 iron, 4 sulfur cluster binding"/>
    <property type="evidence" value="ECO:0007669"/>
    <property type="project" value="UniProtKB-UniRule"/>
</dbReference>
<dbReference type="HOGENOM" id="CLU_022305_2_0_9"/>
<keyword evidence="5 11" id="KW-0004">4Fe-4S</keyword>
<evidence type="ECO:0000256" key="2">
    <source>
        <dbReference type="ARBA" id="ARBA00004742"/>
    </source>
</evidence>
<accession>U2REM1</accession>
<evidence type="ECO:0000313" key="13">
    <source>
        <dbReference type="EMBL" id="ERK52003.1"/>
    </source>
</evidence>
<dbReference type="Proteomes" id="UP000016608">
    <property type="component" value="Unassembled WGS sequence"/>
</dbReference>
<dbReference type="GO" id="GO:0046872">
    <property type="term" value="F:metal ion binding"/>
    <property type="evidence" value="ECO:0007669"/>
    <property type="project" value="UniProtKB-KW"/>
</dbReference>
<dbReference type="NCBIfam" id="TIGR00718">
    <property type="entry name" value="sda_alpha"/>
    <property type="match status" value="1"/>
</dbReference>
<dbReference type="InterPro" id="IPR051318">
    <property type="entry name" value="Fe-S_L-Ser"/>
</dbReference>
<evidence type="ECO:0000256" key="3">
    <source>
        <dbReference type="ARBA" id="ARBA00008636"/>
    </source>
</evidence>
<evidence type="ECO:0000256" key="8">
    <source>
        <dbReference type="ARBA" id="ARBA00023014"/>
    </source>
</evidence>
<comment type="pathway">
    <text evidence="2">Carbohydrate biosynthesis; gluconeogenesis.</text>
</comment>
<organism evidence="13 14">
    <name type="scientific">Eubacterium ramulus ATCC 29099</name>
    <dbReference type="NCBI Taxonomy" id="1256908"/>
    <lineage>
        <taxon>Bacteria</taxon>
        <taxon>Bacillati</taxon>
        <taxon>Bacillota</taxon>
        <taxon>Clostridia</taxon>
        <taxon>Eubacteriales</taxon>
        <taxon>Eubacteriaceae</taxon>
        <taxon>Eubacterium</taxon>
    </lineage>
</organism>
<dbReference type="eggNOG" id="COG1760">
    <property type="taxonomic scope" value="Bacteria"/>
</dbReference>
<evidence type="ECO:0000256" key="11">
    <source>
        <dbReference type="RuleBase" id="RU366059"/>
    </source>
</evidence>
<evidence type="ECO:0000259" key="12">
    <source>
        <dbReference type="Pfam" id="PF03313"/>
    </source>
</evidence>
<evidence type="ECO:0000313" key="14">
    <source>
        <dbReference type="Proteomes" id="UP000016608"/>
    </source>
</evidence>
<dbReference type="GO" id="GO:0006094">
    <property type="term" value="P:gluconeogenesis"/>
    <property type="evidence" value="ECO:0007669"/>
    <property type="project" value="UniProtKB-KW"/>
</dbReference>
<comment type="cofactor">
    <cofactor evidence="1 11">
        <name>[4Fe-4S] cluster</name>
        <dbReference type="ChEBI" id="CHEBI:49883"/>
    </cofactor>
</comment>
<comment type="caution">
    <text evidence="13">The sequence shown here is derived from an EMBL/GenBank/DDBJ whole genome shotgun (WGS) entry which is preliminary data.</text>
</comment>
<dbReference type="EC" id="4.3.1.17" evidence="11"/>
<dbReference type="InterPro" id="IPR005130">
    <property type="entry name" value="Ser_deHydtase-like_asu"/>
</dbReference>
<evidence type="ECO:0000256" key="6">
    <source>
        <dbReference type="ARBA" id="ARBA00022723"/>
    </source>
</evidence>
<keyword evidence="7 11" id="KW-0408">Iron</keyword>
<evidence type="ECO:0000256" key="1">
    <source>
        <dbReference type="ARBA" id="ARBA00001966"/>
    </source>
</evidence>
<dbReference type="PANTHER" id="PTHR30182:SF1">
    <property type="entry name" value="L-SERINE DEHYDRATASE 1"/>
    <property type="match status" value="1"/>
</dbReference>
<reference evidence="13 14" key="1">
    <citation type="submission" date="2013-06" db="EMBL/GenBank/DDBJ databases">
        <authorList>
            <person name="Weinstock G."/>
            <person name="Sodergren E."/>
            <person name="Lobos E.A."/>
            <person name="Fulton L."/>
            <person name="Fulton R."/>
            <person name="Courtney L."/>
            <person name="Fronick C."/>
            <person name="O'Laughlin M."/>
            <person name="Godfrey J."/>
            <person name="Wilson R.M."/>
            <person name="Miner T."/>
            <person name="Farmer C."/>
            <person name="Delehaunty K."/>
            <person name="Cordes M."/>
            <person name="Minx P."/>
            <person name="Tomlinson C."/>
            <person name="Chen J."/>
            <person name="Wollam A."/>
            <person name="Pepin K.H."/>
            <person name="Bhonagiri V."/>
            <person name="Zhang X."/>
            <person name="Warren W."/>
            <person name="Mitreva M."/>
            <person name="Mardis E.R."/>
            <person name="Wilson R.K."/>
        </authorList>
    </citation>
    <scope>NUCLEOTIDE SEQUENCE [LARGE SCALE GENOMIC DNA]</scope>
    <source>
        <strain evidence="13 14">ATCC 29099</strain>
    </source>
</reference>
<feature type="domain" description="Serine dehydratase-like alpha subunit" evidence="12">
    <location>
        <begin position="24"/>
        <end position="282"/>
    </location>
</feature>
<dbReference type="Pfam" id="PF03313">
    <property type="entry name" value="SDH_alpha"/>
    <property type="match status" value="1"/>
</dbReference>
<dbReference type="InterPro" id="IPR004642">
    <property type="entry name" value="Ser_deHydtase_asu"/>
</dbReference>
<protein>
    <recommendedName>
        <fullName evidence="11">L-serine dehydratase</fullName>
        <ecNumber evidence="11">4.3.1.17</ecNumber>
    </recommendedName>
</protein>
<dbReference type="AlphaFoldDB" id="U2REM1"/>
<dbReference type="InterPro" id="IPR036148">
    <property type="entry name" value="MmgE/PrpD_sf"/>
</dbReference>
<dbReference type="SUPFAM" id="SSF103378">
    <property type="entry name" value="2-methylcitrate dehydratase PrpD"/>
    <property type="match status" value="1"/>
</dbReference>
<dbReference type="EMBL" id="AWVJ01000015">
    <property type="protein sequence ID" value="ERK52003.1"/>
    <property type="molecule type" value="Genomic_DNA"/>
</dbReference>
<comment type="similarity">
    <text evidence="3 11">Belongs to the iron-sulfur dependent L-serine dehydratase family.</text>
</comment>
<dbReference type="PATRIC" id="fig|1256908.3.peg.206"/>
<comment type="catalytic activity">
    <reaction evidence="10 11">
        <text>L-serine = pyruvate + NH4(+)</text>
        <dbReference type="Rhea" id="RHEA:19169"/>
        <dbReference type="ChEBI" id="CHEBI:15361"/>
        <dbReference type="ChEBI" id="CHEBI:28938"/>
        <dbReference type="ChEBI" id="CHEBI:33384"/>
        <dbReference type="EC" id="4.3.1.17"/>
    </reaction>
</comment>
<evidence type="ECO:0000256" key="4">
    <source>
        <dbReference type="ARBA" id="ARBA00022432"/>
    </source>
</evidence>
<evidence type="ECO:0000256" key="9">
    <source>
        <dbReference type="ARBA" id="ARBA00023239"/>
    </source>
</evidence>